<dbReference type="InterPro" id="IPR017441">
    <property type="entry name" value="Protein_kinase_ATP_BS"/>
</dbReference>
<dbReference type="STRING" id="180498.A0A067LKD0"/>
<evidence type="ECO:0000259" key="5">
    <source>
        <dbReference type="PROSITE" id="PS50011"/>
    </source>
</evidence>
<accession>A0A067LKD0</accession>
<dbReference type="GO" id="GO:0004672">
    <property type="term" value="F:protein kinase activity"/>
    <property type="evidence" value="ECO:0007669"/>
    <property type="project" value="InterPro"/>
</dbReference>
<keyword evidence="4" id="KW-1133">Transmembrane helix</keyword>
<reference evidence="6 7" key="1">
    <citation type="journal article" date="2014" name="PLoS ONE">
        <title>Global Analysis of Gene Expression Profiles in Physic Nut (Jatropha curcas L.) Seedlings Exposed to Salt Stress.</title>
        <authorList>
            <person name="Zhang L."/>
            <person name="Zhang C."/>
            <person name="Wu P."/>
            <person name="Chen Y."/>
            <person name="Li M."/>
            <person name="Jiang H."/>
            <person name="Wu G."/>
        </authorList>
    </citation>
    <scope>NUCLEOTIDE SEQUENCE [LARGE SCALE GENOMIC DNA]</scope>
    <source>
        <strain evidence="7">cv. GZQX0401</strain>
        <tissue evidence="6">Young leaves</tissue>
    </source>
</reference>
<feature type="transmembrane region" description="Helical" evidence="4">
    <location>
        <begin position="372"/>
        <end position="392"/>
    </location>
</feature>
<dbReference type="AlphaFoldDB" id="A0A067LKD0"/>
<keyword evidence="4" id="KW-0472">Membrane</keyword>
<dbReference type="PROSITE" id="PS50011">
    <property type="entry name" value="PROTEIN_KINASE_DOM"/>
    <property type="match status" value="2"/>
</dbReference>
<dbReference type="PROSITE" id="PS00107">
    <property type="entry name" value="PROTEIN_KINASE_ATP"/>
    <property type="match status" value="1"/>
</dbReference>
<dbReference type="InterPro" id="IPR001245">
    <property type="entry name" value="Ser-Thr/Tyr_kinase_cat_dom"/>
</dbReference>
<organism evidence="6 7">
    <name type="scientific">Jatropha curcas</name>
    <name type="common">Barbados nut</name>
    <dbReference type="NCBI Taxonomy" id="180498"/>
    <lineage>
        <taxon>Eukaryota</taxon>
        <taxon>Viridiplantae</taxon>
        <taxon>Streptophyta</taxon>
        <taxon>Embryophyta</taxon>
        <taxon>Tracheophyta</taxon>
        <taxon>Spermatophyta</taxon>
        <taxon>Magnoliopsida</taxon>
        <taxon>eudicotyledons</taxon>
        <taxon>Gunneridae</taxon>
        <taxon>Pentapetalae</taxon>
        <taxon>rosids</taxon>
        <taxon>fabids</taxon>
        <taxon>Malpighiales</taxon>
        <taxon>Euphorbiaceae</taxon>
        <taxon>Crotonoideae</taxon>
        <taxon>Jatropheae</taxon>
        <taxon>Jatropha</taxon>
    </lineage>
</organism>
<keyword evidence="1" id="KW-0547">Nucleotide-binding</keyword>
<keyword evidence="1" id="KW-0067">ATP-binding</keyword>
<dbReference type="EMBL" id="KK914240">
    <property type="protein sequence ID" value="KDP44764.1"/>
    <property type="molecule type" value="Genomic_DNA"/>
</dbReference>
<dbReference type="InterPro" id="IPR000719">
    <property type="entry name" value="Prot_kinase_dom"/>
</dbReference>
<name>A0A067LKD0_JATCU</name>
<gene>
    <name evidence="6" type="ORF">JCGZ_01264</name>
</gene>
<feature type="compositionally biased region" description="Low complexity" evidence="3">
    <location>
        <begin position="725"/>
        <end position="734"/>
    </location>
</feature>
<evidence type="ECO:0000256" key="4">
    <source>
        <dbReference type="SAM" id="Phobius"/>
    </source>
</evidence>
<dbReference type="PANTHER" id="PTHR46146:SF18">
    <property type="entry name" value="PROTEIN KINASE DOMAIN-CONTAINING PROTEIN"/>
    <property type="match status" value="1"/>
</dbReference>
<keyword evidence="2" id="KW-0175">Coiled coil</keyword>
<feature type="domain" description="Protein kinase" evidence="5">
    <location>
        <begin position="423"/>
        <end position="713"/>
    </location>
</feature>
<proteinExistence type="predicted"/>
<sequence>MSESLHIDVNQEDNGSEKANNMANRFDNKVAITERIVLIANFILELPSAVLDQLSSAPEEFSLLELVTATNNFSLQNKIGEACIDDIYKGKLSDGREVVIKREDFQRNKFEEELNAFESELTFLSRLHHKHLLRLVGYCEEENEMLLVYDYFKDGTVSCNLHDPVNELEAVEMMAYTALHCVHSEGNNRPNITSVVANLEQALSLSHGSMEDYQHWESEGQQNGNMSESLHIHVKEDDNRSADGGVNRFDNKVTTLEWIVLVGNFILELPSAVFDQLSSVHKPQYALLSMLISFTVLIISIMDLAYKGRKERVALMKRGLIPWFYYPYPNSKPFGTFPDITGLVCSIFQYIFATITYALLSRHSDNPIKVSIWPIIFAFCLLYSRLSGNYFAQRKLNPSPLVKRLNRTEEFNLLELLIATNDFSLHNKVGEGSTGNVYKGKLSDGREVAIKRERINQQRNNFGEEPTTFESELTFLSRLHHKHFARLVGYCEEKKEMFLVFEYLKNGSIYNHLHNKNNIEKNSIVFRSWKMSIKIALEAAIGIEYLHNYAVPPIIHGNIKSSNIYLDENCTVRVSDFGFSVCPETGCFNRLKHAAGMVGYTDPESYSSQNVLTAESDVYSLGVVLLELLTGKKPIFKDDDNGDISRSLVDFVVPKILANEILKILDQRMCPPESANEVEAVEKMAYTALHCVNSEGNSRPNITSVVTNLEQALSLSQSSTEDYGSWEGEGQQSGRSEEIKPKLPDN</sequence>
<feature type="binding site" evidence="1">
    <location>
        <position position="451"/>
    </location>
    <ligand>
        <name>ATP</name>
        <dbReference type="ChEBI" id="CHEBI:30616"/>
    </ligand>
</feature>
<protein>
    <recommendedName>
        <fullName evidence="5">Protein kinase domain-containing protein</fullName>
    </recommendedName>
</protein>
<evidence type="ECO:0000313" key="6">
    <source>
        <dbReference type="EMBL" id="KDP44764.1"/>
    </source>
</evidence>
<feature type="transmembrane region" description="Helical" evidence="4">
    <location>
        <begin position="285"/>
        <end position="306"/>
    </location>
</feature>
<dbReference type="Pfam" id="PF07714">
    <property type="entry name" value="PK_Tyr_Ser-Thr"/>
    <property type="match status" value="1"/>
</dbReference>
<dbReference type="PANTHER" id="PTHR46146">
    <property type="entry name" value="SERINE/THREONINE-PROTEIN KINASE-LIKE PROTEIN CCR4"/>
    <property type="match status" value="1"/>
</dbReference>
<feature type="transmembrane region" description="Helical" evidence="4">
    <location>
        <begin position="340"/>
        <end position="360"/>
    </location>
</feature>
<feature type="coiled-coil region" evidence="2">
    <location>
        <begin position="100"/>
        <end position="127"/>
    </location>
</feature>
<feature type="domain" description="Protein kinase" evidence="5">
    <location>
        <begin position="73"/>
        <end position="376"/>
    </location>
</feature>
<feature type="region of interest" description="Disordered" evidence="3">
    <location>
        <begin position="716"/>
        <end position="746"/>
    </location>
</feature>
<dbReference type="InterPro" id="IPR011009">
    <property type="entry name" value="Kinase-like_dom_sf"/>
</dbReference>
<evidence type="ECO:0000256" key="3">
    <source>
        <dbReference type="SAM" id="MobiDB-lite"/>
    </source>
</evidence>
<feature type="region of interest" description="Disordered" evidence="3">
    <location>
        <begin position="1"/>
        <end position="20"/>
    </location>
</feature>
<dbReference type="SUPFAM" id="SSF56112">
    <property type="entry name" value="Protein kinase-like (PK-like)"/>
    <property type="match status" value="2"/>
</dbReference>
<dbReference type="Pfam" id="PF00069">
    <property type="entry name" value="Pkinase"/>
    <property type="match status" value="1"/>
</dbReference>
<dbReference type="OrthoDB" id="839601at2759"/>
<evidence type="ECO:0000256" key="2">
    <source>
        <dbReference type="SAM" id="Coils"/>
    </source>
</evidence>
<dbReference type="Gene3D" id="1.10.510.10">
    <property type="entry name" value="Transferase(Phosphotransferase) domain 1"/>
    <property type="match status" value="1"/>
</dbReference>
<dbReference type="GO" id="GO:0005524">
    <property type="term" value="F:ATP binding"/>
    <property type="evidence" value="ECO:0007669"/>
    <property type="project" value="UniProtKB-UniRule"/>
</dbReference>
<dbReference type="Proteomes" id="UP000027138">
    <property type="component" value="Unassembled WGS sequence"/>
</dbReference>
<feature type="compositionally biased region" description="Basic and acidic residues" evidence="3">
    <location>
        <begin position="735"/>
        <end position="746"/>
    </location>
</feature>
<evidence type="ECO:0000256" key="1">
    <source>
        <dbReference type="PROSITE-ProRule" id="PRU10141"/>
    </source>
</evidence>
<evidence type="ECO:0000313" key="7">
    <source>
        <dbReference type="Proteomes" id="UP000027138"/>
    </source>
</evidence>
<keyword evidence="4" id="KW-0812">Transmembrane</keyword>
<keyword evidence="7" id="KW-1185">Reference proteome</keyword>
<dbReference type="Gene3D" id="3.30.200.20">
    <property type="entry name" value="Phosphorylase Kinase, domain 1"/>
    <property type="match status" value="2"/>
</dbReference>